<dbReference type="SUPFAM" id="SSF51045">
    <property type="entry name" value="WW domain"/>
    <property type="match status" value="2"/>
</dbReference>
<evidence type="ECO:0000259" key="2">
    <source>
        <dbReference type="PROSITE" id="PS50020"/>
    </source>
</evidence>
<gene>
    <name evidence="3" type="ORF">TKK_005095</name>
</gene>
<feature type="domain" description="WW" evidence="2">
    <location>
        <begin position="96"/>
        <end position="124"/>
    </location>
</feature>
<feature type="region of interest" description="Disordered" evidence="1">
    <location>
        <begin position="1"/>
        <end position="61"/>
    </location>
</feature>
<name>A0ABD2X8N0_9HYME</name>
<feature type="compositionally biased region" description="Low complexity" evidence="1">
    <location>
        <begin position="504"/>
        <end position="513"/>
    </location>
</feature>
<dbReference type="PROSITE" id="PS50020">
    <property type="entry name" value="WW_DOMAIN_2"/>
    <property type="match status" value="2"/>
</dbReference>
<accession>A0ABD2X8N0</accession>
<dbReference type="PANTHER" id="PTHR46697">
    <property type="entry name" value="FORMIN-BINDING PROTEIN 4"/>
    <property type="match status" value="1"/>
</dbReference>
<dbReference type="AlphaFoldDB" id="A0ABD2X8N0"/>
<feature type="compositionally biased region" description="Polar residues" evidence="1">
    <location>
        <begin position="455"/>
        <end position="470"/>
    </location>
</feature>
<dbReference type="InterPro" id="IPR036020">
    <property type="entry name" value="WW_dom_sf"/>
</dbReference>
<feature type="region of interest" description="Disordered" evidence="1">
    <location>
        <begin position="177"/>
        <end position="545"/>
    </location>
</feature>
<feature type="compositionally biased region" description="Basic and acidic residues" evidence="1">
    <location>
        <begin position="316"/>
        <end position="326"/>
    </location>
</feature>
<feature type="compositionally biased region" description="Acidic residues" evidence="1">
    <location>
        <begin position="217"/>
        <end position="227"/>
    </location>
</feature>
<reference evidence="3 4" key="1">
    <citation type="journal article" date="2024" name="bioRxiv">
        <title>A reference genome for Trichogramma kaykai: A tiny desert-dwelling parasitoid wasp with competing sex-ratio distorters.</title>
        <authorList>
            <person name="Culotta J."/>
            <person name="Lindsey A.R."/>
        </authorList>
    </citation>
    <scope>NUCLEOTIDE SEQUENCE [LARGE SCALE GENOMIC DNA]</scope>
    <source>
        <strain evidence="3 4">KSX58</strain>
    </source>
</reference>
<feature type="compositionally biased region" description="Basic and acidic residues" evidence="1">
    <location>
        <begin position="483"/>
        <end position="494"/>
    </location>
</feature>
<protein>
    <recommendedName>
        <fullName evidence="2">WW domain-containing protein</fullName>
    </recommendedName>
</protein>
<dbReference type="EMBL" id="JBJJXI010000043">
    <property type="protein sequence ID" value="KAL3401732.1"/>
    <property type="molecule type" value="Genomic_DNA"/>
</dbReference>
<feature type="compositionally biased region" description="Polar residues" evidence="1">
    <location>
        <begin position="514"/>
        <end position="531"/>
    </location>
</feature>
<feature type="region of interest" description="Disordered" evidence="1">
    <location>
        <begin position="1004"/>
        <end position="1052"/>
    </location>
</feature>
<feature type="compositionally biased region" description="Polar residues" evidence="1">
    <location>
        <begin position="31"/>
        <end position="51"/>
    </location>
</feature>
<feature type="compositionally biased region" description="Basic and acidic residues" evidence="1">
    <location>
        <begin position="364"/>
        <end position="374"/>
    </location>
</feature>
<feature type="region of interest" description="Disordered" evidence="1">
    <location>
        <begin position="132"/>
        <end position="154"/>
    </location>
</feature>
<dbReference type="SMART" id="SM00456">
    <property type="entry name" value="WW"/>
    <property type="match status" value="2"/>
</dbReference>
<feature type="domain" description="WW" evidence="2">
    <location>
        <begin position="640"/>
        <end position="674"/>
    </location>
</feature>
<evidence type="ECO:0000313" key="4">
    <source>
        <dbReference type="Proteomes" id="UP001627154"/>
    </source>
</evidence>
<dbReference type="CDD" id="cd00201">
    <property type="entry name" value="WW"/>
    <property type="match status" value="2"/>
</dbReference>
<evidence type="ECO:0000256" key="1">
    <source>
        <dbReference type="SAM" id="MobiDB-lite"/>
    </source>
</evidence>
<comment type="caution">
    <text evidence="3">The sequence shown here is derived from an EMBL/GenBank/DDBJ whole genome shotgun (WGS) entry which is preliminary data.</text>
</comment>
<feature type="region of interest" description="Disordered" evidence="1">
    <location>
        <begin position="708"/>
        <end position="819"/>
    </location>
</feature>
<proteinExistence type="predicted"/>
<dbReference type="PANTHER" id="PTHR46697:SF1">
    <property type="entry name" value="FORMIN-BINDING PROTEIN 4"/>
    <property type="match status" value="1"/>
</dbReference>
<feature type="compositionally biased region" description="Basic residues" evidence="1">
    <location>
        <begin position="1017"/>
        <end position="1029"/>
    </location>
</feature>
<organism evidence="3 4">
    <name type="scientific">Trichogramma kaykai</name>
    <dbReference type="NCBI Taxonomy" id="54128"/>
    <lineage>
        <taxon>Eukaryota</taxon>
        <taxon>Metazoa</taxon>
        <taxon>Ecdysozoa</taxon>
        <taxon>Arthropoda</taxon>
        <taxon>Hexapoda</taxon>
        <taxon>Insecta</taxon>
        <taxon>Pterygota</taxon>
        <taxon>Neoptera</taxon>
        <taxon>Endopterygota</taxon>
        <taxon>Hymenoptera</taxon>
        <taxon>Apocrita</taxon>
        <taxon>Proctotrupomorpha</taxon>
        <taxon>Chalcidoidea</taxon>
        <taxon>Trichogrammatidae</taxon>
        <taxon>Trichogramma</taxon>
    </lineage>
</organism>
<feature type="compositionally biased region" description="Basic and acidic residues" evidence="1">
    <location>
        <begin position="384"/>
        <end position="423"/>
    </location>
</feature>
<evidence type="ECO:0000313" key="3">
    <source>
        <dbReference type="EMBL" id="KAL3401732.1"/>
    </source>
</evidence>
<feature type="compositionally biased region" description="Polar residues" evidence="1">
    <location>
        <begin position="708"/>
        <end position="725"/>
    </location>
</feature>
<sequence>MKRSRHRRQVLDVNGESDSPHRRRLQERYTHNGSPSNSLTGFVGQYNSTGESENDKPTDQLNDQVNDFLKEIQQITPNESNTEASKKTMAHPGSYWQECVDEQTGYPYYWHTETNQVTWEIPIELKIFKENSQGGNITPSTPHIPQWSKMSKFSDSQNNIPDGMIPKEVVARNRNRQAGIINKPEKPLHKSNSTKARKRNESSDDEKIEMITSFGNEDSESEEEDDKQETFNKPIVPTPQSILKKPNRAPKLVKSIESTTVEGPMLPPVHYGPQNQEKLSEKSIQKIQKNNDTSDDDEVDILQKLKSHAKLMQSRENQHSSTREKLQNSSKNIRPSLVGYEDDSEPEEDLPKKPNKPLFPIAEKNVETSEKPAKQLETGSLKIYDYRNKDNSITDKSDGKLNDAFENEKSDEHREESDSKTNKFLESIDMPSKGFKRKRRIAFDVAPVKVKTPEPVQTESSNSNEQTEQCNLKEESNNDEINETSKKPDKEALKKSLTINFVKSSSPSSSSSSTEENINPTAGSSAVSTNEKSVESTPETDADATAVTATETNSVIAKTTTTSTAARTEEEKSEVLTLTEPVLEKLKFLSEGSPAASPVQIMAIQLQTLISAWESSDLQSSYLKKWLQSTSCELTRLEQTAAPPGWECQWDRLHKRYYYRNATTGEAQWTYPQTDVVGGTEEMDLCTTPPPPEQEETAIIEMNVATSKDANESSTPPLSENQPQQTPSPPVLQPTAAPVAAPVEDDQPPTSVPPPPIISSPSPPPPPKIYAEDLKRSENRKRKGSPYEESSEILAKVPTTGGPVAAVHEPLPSPAYEPPTPDLAAAAAAHYALDPTSAVLYGTAAAHHQQPHPIYAATLAGAAAAAAAGLPLLQHPHAHHHAHHHPHPHPALVQGQLMHYNPAYHQHLHNQALVAARISNQEAAVQFMVAEYARVYENNQVIAKPPVKVTAQEASLGSALNSFYSDIASIEKAEVDLHQPLQHQQHMVAESTTPPVLVQMPMSGVAENPADSEALKEKKKKKTKTGLSKKQKEMSSMVAKWQRAQKNYKDCD</sequence>
<dbReference type="InterPro" id="IPR001202">
    <property type="entry name" value="WW_dom"/>
</dbReference>
<dbReference type="Proteomes" id="UP001627154">
    <property type="component" value="Unassembled WGS sequence"/>
</dbReference>
<feature type="compositionally biased region" description="Pro residues" evidence="1">
    <location>
        <begin position="750"/>
        <end position="768"/>
    </location>
</feature>
<keyword evidence="4" id="KW-1185">Reference proteome</keyword>
<dbReference type="InterPro" id="IPR053076">
    <property type="entry name" value="WW_domain_protein"/>
</dbReference>
<dbReference type="Gene3D" id="2.20.70.10">
    <property type="match status" value="2"/>
</dbReference>
<dbReference type="Pfam" id="PF00397">
    <property type="entry name" value="WW"/>
    <property type="match status" value="2"/>
</dbReference>